<dbReference type="AlphaFoldDB" id="A0AB39YHW6"/>
<gene>
    <name evidence="3" type="ORF">AB5J51_41680</name>
</gene>
<name>A0AB39YHW6_9ACTN</name>
<dbReference type="RefSeq" id="WP_369780604.1">
    <property type="nucleotide sequence ID" value="NZ_CP165728.1"/>
</dbReference>
<dbReference type="InterPro" id="IPR009492">
    <property type="entry name" value="TniQ"/>
</dbReference>
<reference evidence="3" key="1">
    <citation type="submission" date="2024-08" db="EMBL/GenBank/DDBJ databases">
        <authorList>
            <person name="Yu S.T."/>
        </authorList>
    </citation>
    <scope>NUCLEOTIDE SEQUENCE</scope>
    <source>
        <strain evidence="3">R33</strain>
        <plasmid evidence="3">unnamed1</plasmid>
    </source>
</reference>
<geneLocation type="plasmid" evidence="3">
    <name>unnamed1</name>
</geneLocation>
<keyword evidence="3" id="KW-0614">Plasmid</keyword>
<proteinExistence type="predicted"/>
<sequence length="409" mass="45352">MNRTTVTPLPRSLDPLPGESLTGFLLRLSYRLAVPPADLMRRTGLSQGSTYVSPVLSTGLTATMIEDFSVATRLSRAEVEALTLRPLARHFPPVRQALQRAMKLHWLFGKVNRYCPRCLAGDDSLIQQRYGGTWHALWRLPDVFLCIEHRCFLEHLCPACGQPITGNKNRRLISRSAAVGLHPAQCRASVASTSGQWSRGQFIAICGAQLDRFTPRDAPSQQHIDLQARILAKLDPHYPAEQSARYFTELHLLSSLVIATWPAGSLKAPDPTTMTTDRVLAERRSGEEESPAAFTSNAPPVEARACAAILLNADSIHSAPDRSTAISPLMPTYESGGRRAQRYNTWEFSFKAARQECSPEFQRAAVTTHRPERPQTPSPPSGFPPSPCSRLLAGRMDCPLLHRLPRRRP</sequence>
<dbReference type="EMBL" id="CP165728">
    <property type="protein sequence ID" value="XDV69434.1"/>
    <property type="molecule type" value="Genomic_DNA"/>
</dbReference>
<feature type="compositionally biased region" description="Pro residues" evidence="1">
    <location>
        <begin position="374"/>
        <end position="387"/>
    </location>
</feature>
<dbReference type="Pfam" id="PF06527">
    <property type="entry name" value="TniQ"/>
    <property type="match status" value="1"/>
</dbReference>
<feature type="domain" description="TniQ" evidence="2">
    <location>
        <begin position="10"/>
        <end position="153"/>
    </location>
</feature>
<evidence type="ECO:0000313" key="3">
    <source>
        <dbReference type="EMBL" id="XDV69434.1"/>
    </source>
</evidence>
<protein>
    <submittedName>
        <fullName evidence="3">TniQ family protein</fullName>
    </submittedName>
</protein>
<accession>A0AB39YHW6</accession>
<organism evidence="3">
    <name type="scientific">Streptomyces sp. R33</name>
    <dbReference type="NCBI Taxonomy" id="3238629"/>
    <lineage>
        <taxon>Bacteria</taxon>
        <taxon>Bacillati</taxon>
        <taxon>Actinomycetota</taxon>
        <taxon>Actinomycetes</taxon>
        <taxon>Kitasatosporales</taxon>
        <taxon>Streptomycetaceae</taxon>
        <taxon>Streptomyces</taxon>
    </lineage>
</organism>
<evidence type="ECO:0000259" key="2">
    <source>
        <dbReference type="Pfam" id="PF06527"/>
    </source>
</evidence>
<feature type="region of interest" description="Disordered" evidence="1">
    <location>
        <begin position="362"/>
        <end position="391"/>
    </location>
</feature>
<evidence type="ECO:0000256" key="1">
    <source>
        <dbReference type="SAM" id="MobiDB-lite"/>
    </source>
</evidence>